<protein>
    <recommendedName>
        <fullName evidence="4">DUF4030 domain-containing protein</fullName>
    </recommendedName>
</protein>
<name>A0ABU8HC90_9BACI</name>
<dbReference type="EMBL" id="JBBAXC010000005">
    <property type="protein sequence ID" value="MEI5906862.1"/>
    <property type="molecule type" value="Genomic_DNA"/>
</dbReference>
<accession>A0ABU8HC90</accession>
<dbReference type="Proteomes" id="UP001312865">
    <property type="component" value="Unassembled WGS sequence"/>
</dbReference>
<proteinExistence type="predicted"/>
<reference evidence="2 3" key="1">
    <citation type="journal article" date="2018" name="J. Microbiol.">
        <title>Bacillus spongiae sp. nov., isolated from sponge of Jeju Island.</title>
        <authorList>
            <person name="Lee G.E."/>
            <person name="Im W.T."/>
            <person name="Park J.S."/>
        </authorList>
    </citation>
    <scope>NUCLEOTIDE SEQUENCE [LARGE SCALE GENOMIC DNA]</scope>
    <source>
        <strain evidence="2 3">135PIL107-10</strain>
    </source>
</reference>
<keyword evidence="1" id="KW-0472">Membrane</keyword>
<evidence type="ECO:0008006" key="4">
    <source>
        <dbReference type="Google" id="ProtNLM"/>
    </source>
</evidence>
<comment type="caution">
    <text evidence="2">The sequence shown here is derived from an EMBL/GenBank/DDBJ whole genome shotgun (WGS) entry which is preliminary data.</text>
</comment>
<keyword evidence="3" id="KW-1185">Reference proteome</keyword>
<keyword evidence="1" id="KW-0812">Transmembrane</keyword>
<evidence type="ECO:0000313" key="2">
    <source>
        <dbReference type="EMBL" id="MEI5906862.1"/>
    </source>
</evidence>
<evidence type="ECO:0000256" key="1">
    <source>
        <dbReference type="SAM" id="Phobius"/>
    </source>
</evidence>
<gene>
    <name evidence="2" type="ORF">WAK64_07295</name>
</gene>
<evidence type="ECO:0000313" key="3">
    <source>
        <dbReference type="Proteomes" id="UP001312865"/>
    </source>
</evidence>
<organism evidence="2 3">
    <name type="scientific">Bacillus spongiae</name>
    <dbReference type="NCBI Taxonomy" id="2683610"/>
    <lineage>
        <taxon>Bacteria</taxon>
        <taxon>Bacillati</taxon>
        <taxon>Bacillota</taxon>
        <taxon>Bacilli</taxon>
        <taxon>Bacillales</taxon>
        <taxon>Bacillaceae</taxon>
        <taxon>Bacillus</taxon>
    </lineage>
</organism>
<sequence>MKKTIALFSIIASIFLVDFLFLYLNQHNQIAYAQEYSEEYTNEVLSKNTRTFVKGLSIKLKEQGVEIDKVPTIGVSFLNHEISIIIDGPQQYINDVEKEIKNTAMELTQGTLLYNYSINVKQLPDSPIDDPKYSPELNTLFRKLKGNIEKELTVKGFEEVDEIFVAKNDGKLIINVNTSTLNDNLNRKNEMKEIVRDSLIHLKNRSMLIGKNETLAINIY</sequence>
<keyword evidence="1" id="KW-1133">Transmembrane helix</keyword>
<feature type="transmembrane region" description="Helical" evidence="1">
    <location>
        <begin position="5"/>
        <end position="24"/>
    </location>
</feature>
<dbReference type="RefSeq" id="WP_336586304.1">
    <property type="nucleotide sequence ID" value="NZ_JBBAXC010000005.1"/>
</dbReference>